<protein>
    <submittedName>
        <fullName evidence="1">Uncharacterized protein</fullName>
    </submittedName>
</protein>
<gene>
    <name evidence="1" type="ORF">SAMN04487911_11115</name>
</gene>
<reference evidence="1 2" key="1">
    <citation type="submission" date="2016-11" db="EMBL/GenBank/DDBJ databases">
        <authorList>
            <person name="Jaros S."/>
            <person name="Januszkiewicz K."/>
            <person name="Wedrychowicz H."/>
        </authorList>
    </citation>
    <scope>NUCLEOTIDE SEQUENCE [LARGE SCALE GENOMIC DNA]</scope>
    <source>
        <strain evidence="1 2">CGMCC 1.8863</strain>
    </source>
</reference>
<accession>A0A1M6GHC0</accession>
<evidence type="ECO:0000313" key="2">
    <source>
        <dbReference type="Proteomes" id="UP000184231"/>
    </source>
</evidence>
<organism evidence="1 2">
    <name type="scientific">Arenibacter nanhaiticus</name>
    <dbReference type="NCBI Taxonomy" id="558155"/>
    <lineage>
        <taxon>Bacteria</taxon>
        <taxon>Pseudomonadati</taxon>
        <taxon>Bacteroidota</taxon>
        <taxon>Flavobacteriia</taxon>
        <taxon>Flavobacteriales</taxon>
        <taxon>Flavobacteriaceae</taxon>
        <taxon>Arenibacter</taxon>
    </lineage>
</organism>
<keyword evidence="2" id="KW-1185">Reference proteome</keyword>
<dbReference type="AlphaFoldDB" id="A0A1M6GHC0"/>
<name>A0A1M6GHC0_9FLAO</name>
<dbReference type="Proteomes" id="UP000184231">
    <property type="component" value="Unassembled WGS sequence"/>
</dbReference>
<evidence type="ECO:0000313" key="1">
    <source>
        <dbReference type="EMBL" id="SHJ09346.1"/>
    </source>
</evidence>
<sequence length="44" mass="5004">MKKTSDAMLPDGEKLIKKIGLQHRRLGVRLAFTFSTINSVFIQN</sequence>
<dbReference type="EMBL" id="FQYX01000011">
    <property type="protein sequence ID" value="SHJ09346.1"/>
    <property type="molecule type" value="Genomic_DNA"/>
</dbReference>
<proteinExistence type="predicted"/>